<evidence type="ECO:0000313" key="12">
    <source>
        <dbReference type="Proteomes" id="UP000245783"/>
    </source>
</evidence>
<evidence type="ECO:0000256" key="1">
    <source>
        <dbReference type="ARBA" id="ARBA00008343"/>
    </source>
</evidence>
<dbReference type="OrthoDB" id="2099276at2759"/>
<dbReference type="InterPro" id="IPR030841">
    <property type="entry name" value="NTH1"/>
</dbReference>
<feature type="region of interest" description="Disordered" evidence="9">
    <location>
        <begin position="514"/>
        <end position="579"/>
    </location>
</feature>
<feature type="compositionally biased region" description="Basic and acidic residues" evidence="9">
    <location>
        <begin position="521"/>
        <end position="530"/>
    </location>
</feature>
<evidence type="ECO:0000256" key="8">
    <source>
        <dbReference type="HAMAP-Rule" id="MF_03183"/>
    </source>
</evidence>
<dbReference type="SUPFAM" id="SSF48150">
    <property type="entry name" value="DNA-glycosylase"/>
    <property type="match status" value="1"/>
</dbReference>
<feature type="compositionally biased region" description="Basic and acidic residues" evidence="9">
    <location>
        <begin position="124"/>
        <end position="133"/>
    </location>
</feature>
<comment type="catalytic activity">
    <reaction evidence="7 8">
        <text>2'-deoxyribonucleotide-(2'-deoxyribose 5'-phosphate)-2'-deoxyribonucleotide-DNA = a 3'-end 2'-deoxyribonucleotide-(2,3-dehydro-2,3-deoxyribose 5'-phosphate)-DNA + a 5'-end 5'-phospho-2'-deoxyribonucleoside-DNA + H(+)</text>
        <dbReference type="Rhea" id="RHEA:66592"/>
        <dbReference type="Rhea" id="RHEA-COMP:13180"/>
        <dbReference type="Rhea" id="RHEA-COMP:16897"/>
        <dbReference type="Rhea" id="RHEA-COMP:17067"/>
        <dbReference type="ChEBI" id="CHEBI:15378"/>
        <dbReference type="ChEBI" id="CHEBI:136412"/>
        <dbReference type="ChEBI" id="CHEBI:157695"/>
        <dbReference type="ChEBI" id="CHEBI:167181"/>
        <dbReference type="EC" id="4.2.99.18"/>
    </reaction>
</comment>
<dbReference type="Proteomes" id="UP000245783">
    <property type="component" value="Unassembled WGS sequence"/>
</dbReference>
<feature type="compositionally biased region" description="Basic and acidic residues" evidence="9">
    <location>
        <begin position="558"/>
        <end position="570"/>
    </location>
</feature>
<dbReference type="InterPro" id="IPR003265">
    <property type="entry name" value="HhH-GPD_domain"/>
</dbReference>
<evidence type="ECO:0000256" key="4">
    <source>
        <dbReference type="ARBA" id="ARBA00023204"/>
    </source>
</evidence>
<accession>A0A316W173</accession>
<dbReference type="SMART" id="SM00478">
    <property type="entry name" value="ENDO3c"/>
    <property type="match status" value="1"/>
</dbReference>
<keyword evidence="8" id="KW-0496">Mitochondrion</keyword>
<evidence type="ECO:0000256" key="2">
    <source>
        <dbReference type="ARBA" id="ARBA00022763"/>
    </source>
</evidence>
<organism evidence="11 12">
    <name type="scientific">Ceraceosorus guamensis</name>
    <dbReference type="NCBI Taxonomy" id="1522189"/>
    <lineage>
        <taxon>Eukaryota</taxon>
        <taxon>Fungi</taxon>
        <taxon>Dikarya</taxon>
        <taxon>Basidiomycota</taxon>
        <taxon>Ustilaginomycotina</taxon>
        <taxon>Exobasidiomycetes</taxon>
        <taxon>Ceraceosorales</taxon>
        <taxon>Ceraceosoraceae</taxon>
        <taxon>Ceraceosorus</taxon>
    </lineage>
</organism>
<comment type="similarity">
    <text evidence="1 8">Belongs to the Nth/MutY family.</text>
</comment>
<feature type="region of interest" description="Disordered" evidence="9">
    <location>
        <begin position="117"/>
        <end position="241"/>
    </location>
</feature>
<dbReference type="GO" id="GO:0140078">
    <property type="term" value="F:class I DNA-(apurinic or apyrimidinic site) endonuclease activity"/>
    <property type="evidence" value="ECO:0007669"/>
    <property type="project" value="UniProtKB-EC"/>
</dbReference>
<evidence type="ECO:0000256" key="6">
    <source>
        <dbReference type="ARBA" id="ARBA00023295"/>
    </source>
</evidence>
<reference evidence="11 12" key="1">
    <citation type="journal article" date="2018" name="Mol. Biol. Evol.">
        <title>Broad Genomic Sampling Reveals a Smut Pathogenic Ancestry of the Fungal Clade Ustilaginomycotina.</title>
        <authorList>
            <person name="Kijpornyongpan T."/>
            <person name="Mondo S.J."/>
            <person name="Barry K."/>
            <person name="Sandor L."/>
            <person name="Lee J."/>
            <person name="Lipzen A."/>
            <person name="Pangilinan J."/>
            <person name="LaButti K."/>
            <person name="Hainaut M."/>
            <person name="Henrissat B."/>
            <person name="Grigoriev I.V."/>
            <person name="Spatafora J.W."/>
            <person name="Aime M.C."/>
        </authorList>
    </citation>
    <scope>NUCLEOTIDE SEQUENCE [LARGE SCALE GENOMIC DNA]</scope>
    <source>
        <strain evidence="11 12">MCA 4658</strain>
    </source>
</reference>
<protein>
    <recommendedName>
        <fullName evidence="8">Endonuclease III homolog</fullName>
        <ecNumber evidence="8">3.2.2.-</ecNumber>
        <ecNumber evidence="8">4.2.99.18</ecNumber>
    </recommendedName>
    <alternativeName>
        <fullName evidence="8">Bifunctional DNA N-glycosylase/DNA-(apurinic or apyrimidinic site) lyase</fullName>
        <shortName evidence="8">DNA glycosylase/AP lyase</shortName>
    </alternativeName>
</protein>
<dbReference type="EC" id="3.2.2.-" evidence="8"/>
<dbReference type="InParanoid" id="A0A316W173"/>
<keyword evidence="8" id="KW-0539">Nucleus</keyword>
<dbReference type="AlphaFoldDB" id="A0A316W173"/>
<feature type="compositionally biased region" description="Polar residues" evidence="9">
    <location>
        <begin position="153"/>
        <end position="163"/>
    </location>
</feature>
<keyword evidence="6 8" id="KW-0326">Glycosidase</keyword>
<keyword evidence="3 8" id="KW-0378">Hydrolase</keyword>
<comment type="subcellular location">
    <subcellularLocation>
        <location evidence="8">Nucleus</location>
    </subcellularLocation>
    <subcellularLocation>
        <location evidence="8">Mitochondrion</location>
    </subcellularLocation>
</comment>
<dbReference type="Gene3D" id="1.10.1670.10">
    <property type="entry name" value="Helix-hairpin-Helix base-excision DNA repair enzymes (C-terminal)"/>
    <property type="match status" value="1"/>
</dbReference>
<dbReference type="EMBL" id="KZ819369">
    <property type="protein sequence ID" value="PWN43472.1"/>
    <property type="molecule type" value="Genomic_DNA"/>
</dbReference>
<dbReference type="STRING" id="1522189.A0A316W173"/>
<evidence type="ECO:0000313" key="11">
    <source>
        <dbReference type="EMBL" id="PWN43472.1"/>
    </source>
</evidence>
<gene>
    <name evidence="8" type="primary">NTH1</name>
    <name evidence="11" type="ORF">IE81DRAFT_322325</name>
</gene>
<dbReference type="EC" id="4.2.99.18" evidence="8"/>
<evidence type="ECO:0000256" key="7">
    <source>
        <dbReference type="ARBA" id="ARBA00044632"/>
    </source>
</evidence>
<dbReference type="PANTHER" id="PTHR43286:SF1">
    <property type="entry name" value="ENDONUCLEASE III-LIKE PROTEIN 1"/>
    <property type="match status" value="1"/>
</dbReference>
<feature type="compositionally biased region" description="Low complexity" evidence="9">
    <location>
        <begin position="58"/>
        <end position="77"/>
    </location>
</feature>
<dbReference type="GO" id="GO:0000703">
    <property type="term" value="F:oxidized pyrimidine nucleobase lesion DNA N-glycosylase activity"/>
    <property type="evidence" value="ECO:0007669"/>
    <property type="project" value="UniProtKB-UniRule"/>
</dbReference>
<comment type="caution">
    <text evidence="8">Lacks conserved residue(s) required for the propagation of feature annotation.</text>
</comment>
<name>A0A316W173_9BASI</name>
<evidence type="ECO:0000256" key="3">
    <source>
        <dbReference type="ARBA" id="ARBA00022801"/>
    </source>
</evidence>
<dbReference type="Pfam" id="PF00633">
    <property type="entry name" value="HHH"/>
    <property type="match status" value="1"/>
</dbReference>
<keyword evidence="2 8" id="KW-0227">DNA damage</keyword>
<evidence type="ECO:0000256" key="9">
    <source>
        <dbReference type="SAM" id="MobiDB-lite"/>
    </source>
</evidence>
<dbReference type="PANTHER" id="PTHR43286">
    <property type="entry name" value="ENDONUCLEASE III-LIKE PROTEIN 1"/>
    <property type="match status" value="1"/>
</dbReference>
<dbReference type="Pfam" id="PF00730">
    <property type="entry name" value="HhH-GPD"/>
    <property type="match status" value="1"/>
</dbReference>
<dbReference type="GO" id="GO:0006285">
    <property type="term" value="P:base-excision repair, AP site formation"/>
    <property type="evidence" value="ECO:0007669"/>
    <property type="project" value="UniProtKB-UniRule"/>
</dbReference>
<feature type="domain" description="HhH-GPD" evidence="10">
    <location>
        <begin position="322"/>
        <end position="473"/>
    </location>
</feature>
<dbReference type="GO" id="GO:0006289">
    <property type="term" value="P:nucleotide-excision repair"/>
    <property type="evidence" value="ECO:0007669"/>
    <property type="project" value="TreeGrafter"/>
</dbReference>
<feature type="compositionally biased region" description="Basic and acidic residues" evidence="9">
    <location>
        <begin position="164"/>
        <end position="174"/>
    </location>
</feature>
<keyword evidence="5 8" id="KW-0456">Lyase</keyword>
<dbReference type="FunFam" id="1.10.340.30:FF:000001">
    <property type="entry name" value="Endonuclease III"/>
    <property type="match status" value="1"/>
</dbReference>
<dbReference type="HAMAP" id="MF_03183">
    <property type="entry name" value="Endonuclease_III_Nth"/>
    <property type="match status" value="1"/>
</dbReference>
<feature type="region of interest" description="Disordered" evidence="9">
    <location>
        <begin position="55"/>
        <end position="80"/>
    </location>
</feature>
<feature type="region of interest" description="Disordered" evidence="9">
    <location>
        <begin position="595"/>
        <end position="616"/>
    </location>
</feature>
<keyword evidence="12" id="KW-1185">Reference proteome</keyword>
<feature type="compositionally biased region" description="Polar residues" evidence="9">
    <location>
        <begin position="543"/>
        <end position="554"/>
    </location>
</feature>
<dbReference type="Gene3D" id="1.10.340.30">
    <property type="entry name" value="Hypothetical protein, domain 2"/>
    <property type="match status" value="1"/>
</dbReference>
<dbReference type="GO" id="GO:0003677">
    <property type="term" value="F:DNA binding"/>
    <property type="evidence" value="ECO:0007669"/>
    <property type="project" value="UniProtKB-UniRule"/>
</dbReference>
<dbReference type="InterPro" id="IPR023170">
    <property type="entry name" value="HhH_base_excis_C"/>
</dbReference>
<sequence>MLRAGIALALWPFRPIRLCDSVIIAPSLGPSKIRSTSHSTAVSQLYQGMPRKRDLFMPSAGASTSSAGPSSLSNPSLIEDPNIRSGATAARDAALGLAESVTLARELAGGYALRRRVSSVPGKGQEEEKEQIKPKRRKTACRAGDAERKASASEISAGTSTHESPSELLDHDETASASDSDYCTPKKRNTTNRATPKRKEAGNVSDTKVTKRKIKTDASGANEADEASLLRHTDGTPLSPRKPIKRIKLSLEQSEILSAPLQWEEQLAVLSAQRKRIRAPVDTMGCEENGRDEFRGDKDRVKEDVERERKRERLAVLVGLMLSSQTKDPVTAAAVRSLQTNLPDGLTLHSLLTVQPAHFNSLINKVGFHNQKTKHILSSAHYLSLHYDGDVPRTVDELCTLPGVGPKMAFLAVQACWGTNAGIGVDTHVHRMTQRLGWGPTKNPEETRLRLQSFLPDQLHTTINKTLVGFGQVICVPVGPRCDLCHLGSKGMCPSFKHIDAKRAASRIKVELLPESTESMHSVKREETKQDPGPTGEVERAQGVQSNVNGSMTMSARVKGEDSEVARRSSDVASQEADAKDALEAEDLLLASLVAPSPSRRAARSRGQRVKSELDW</sequence>
<dbReference type="GO" id="GO:0005634">
    <property type="term" value="C:nucleus"/>
    <property type="evidence" value="ECO:0007669"/>
    <property type="project" value="UniProtKB-SubCell"/>
</dbReference>
<dbReference type="InterPro" id="IPR011257">
    <property type="entry name" value="DNA_glycosylase"/>
</dbReference>
<keyword evidence="4 8" id="KW-0234">DNA repair</keyword>
<proteinExistence type="inferred from homology"/>
<dbReference type="CDD" id="cd00056">
    <property type="entry name" value="ENDO3c"/>
    <property type="match status" value="1"/>
</dbReference>
<evidence type="ECO:0000256" key="5">
    <source>
        <dbReference type="ARBA" id="ARBA00023239"/>
    </source>
</evidence>
<dbReference type="InterPro" id="IPR000445">
    <property type="entry name" value="HhH_motif"/>
</dbReference>
<evidence type="ECO:0000259" key="10">
    <source>
        <dbReference type="SMART" id="SM00478"/>
    </source>
</evidence>
<comment type="function">
    <text evidence="8">Bifunctional DNA N-glycosylase with associated apurinic/apyrimidinic (AP) lyase function that catalyzes the first step in base excision repair (BER), the primary repair pathway for the repair of oxidative DNA damage. The DNA N-glycosylase activity releases the damaged DNA base from DNA by cleaving the N-glycosidic bond, leaving an AP site. The AP lyase activity cleaves the phosphodiester bond 3' to the AP site by a beta-elimination. Primarily recognizes and repairs oxidative base damage of pyrimidines.</text>
</comment>
<dbReference type="GO" id="GO:0005739">
    <property type="term" value="C:mitochondrion"/>
    <property type="evidence" value="ECO:0007669"/>
    <property type="project" value="UniProtKB-SubCell"/>
</dbReference>